<accession>Q0CMW0</accession>
<feature type="domain" description="FAD-binding PCMH-type" evidence="6">
    <location>
        <begin position="42"/>
        <end position="213"/>
    </location>
</feature>
<sequence length="474" mass="51308">MAAFPITLEQAQDLRSRLADSAIVLLPDSDGYDDSLKKWSTIGCQRSGVTVRPKNAQSIAKAVLFASHHKIDLAVKGGGHSTDTSSSTDGGILIDLSSMKEISVDESSKQIAAQGGALWEDVYQVTSQHGLAVVGATISCTGVGGLTLRGGYGYLTPQHGLVIDNLLEAHVVTADGSILTASAQQNPDLFWAVRGAGQNVGVVTELVFQAYDQKHMVWSGTRVYGSDKLSEIHEALDAALVHPHGKAAAQCLYSLSPQPGNPPVVTIVLFFDGPEKEARSHFSRLLSIECVTDDMRMRDYAEANSMLNAGVPPGGRKVILGVQWVSPVRLEFASAVMEEVSCHLAAETDMSQSVLVIDYFDQKQACCTPMEATAFPARRDTLNGALILQWTDQEKDKDVLSWGQKIQMMCEDELRRCGRTPDKLVSNFLGYTTGDSVSAVDMFGTNASRLLEIKKRYDPQNLFNKLNPLNSGTK</sequence>
<dbReference type="InterPro" id="IPR016166">
    <property type="entry name" value="FAD-bd_PCMH"/>
</dbReference>
<dbReference type="STRING" id="341663.Q0CMW0"/>
<dbReference type="Pfam" id="PF01565">
    <property type="entry name" value="FAD_binding_4"/>
    <property type="match status" value="1"/>
</dbReference>
<dbReference type="Gene3D" id="3.40.462.20">
    <property type="match status" value="1"/>
</dbReference>
<dbReference type="HOGENOM" id="CLU_018354_10_0_1"/>
<dbReference type="Pfam" id="PF08031">
    <property type="entry name" value="BBE"/>
    <property type="match status" value="1"/>
</dbReference>
<dbReference type="Gene3D" id="3.30.465.10">
    <property type="match status" value="1"/>
</dbReference>
<dbReference type="EMBL" id="CH476600">
    <property type="protein sequence ID" value="EAU34043.1"/>
    <property type="molecule type" value="Genomic_DNA"/>
</dbReference>
<evidence type="ECO:0000256" key="5">
    <source>
        <dbReference type="ARBA" id="ARBA00023002"/>
    </source>
</evidence>
<keyword evidence="4" id="KW-0274">FAD</keyword>
<dbReference type="SUPFAM" id="SSF56176">
    <property type="entry name" value="FAD-binding/transporter-associated domain-like"/>
    <property type="match status" value="1"/>
</dbReference>
<dbReference type="InterPro" id="IPR016169">
    <property type="entry name" value="FAD-bd_PCMH_sub2"/>
</dbReference>
<dbReference type="PANTHER" id="PTHR42973:SF39">
    <property type="entry name" value="FAD-BINDING PCMH-TYPE DOMAIN-CONTAINING PROTEIN"/>
    <property type="match status" value="1"/>
</dbReference>
<evidence type="ECO:0000259" key="6">
    <source>
        <dbReference type="PROSITE" id="PS51387"/>
    </source>
</evidence>
<dbReference type="InterPro" id="IPR006094">
    <property type="entry name" value="Oxid_FAD_bind_N"/>
</dbReference>
<dbReference type="PROSITE" id="PS51387">
    <property type="entry name" value="FAD_PCMH"/>
    <property type="match status" value="1"/>
</dbReference>
<dbReference type="GO" id="GO:0016491">
    <property type="term" value="F:oxidoreductase activity"/>
    <property type="evidence" value="ECO:0007669"/>
    <property type="project" value="UniProtKB-KW"/>
</dbReference>
<keyword evidence="5" id="KW-0560">Oxidoreductase</keyword>
<evidence type="ECO:0000313" key="7">
    <source>
        <dbReference type="EMBL" id="EAU34043.1"/>
    </source>
</evidence>
<dbReference type="Proteomes" id="UP000007963">
    <property type="component" value="Unassembled WGS sequence"/>
</dbReference>
<dbReference type="PANTHER" id="PTHR42973">
    <property type="entry name" value="BINDING OXIDOREDUCTASE, PUTATIVE (AFU_ORTHOLOGUE AFUA_1G17690)-RELATED"/>
    <property type="match status" value="1"/>
</dbReference>
<dbReference type="GeneID" id="4321086"/>
<dbReference type="OrthoDB" id="415825at2759"/>
<keyword evidence="3" id="KW-0285">Flavoprotein</keyword>
<evidence type="ECO:0000256" key="2">
    <source>
        <dbReference type="ARBA" id="ARBA00005466"/>
    </source>
</evidence>
<comment type="cofactor">
    <cofactor evidence="1">
        <name>FAD</name>
        <dbReference type="ChEBI" id="CHEBI:57692"/>
    </cofactor>
</comment>
<dbReference type="OMA" id="NLECIGM"/>
<proteinExistence type="inferred from homology"/>
<protein>
    <recommendedName>
        <fullName evidence="6">FAD-binding PCMH-type domain-containing protein</fullName>
    </recommendedName>
</protein>
<dbReference type="VEuPathDB" id="FungiDB:ATEG_04974"/>
<dbReference type="InterPro" id="IPR016167">
    <property type="entry name" value="FAD-bd_PCMH_sub1"/>
</dbReference>
<evidence type="ECO:0000256" key="3">
    <source>
        <dbReference type="ARBA" id="ARBA00022630"/>
    </source>
</evidence>
<dbReference type="InterPro" id="IPR012951">
    <property type="entry name" value="BBE"/>
</dbReference>
<evidence type="ECO:0000313" key="8">
    <source>
        <dbReference type="Proteomes" id="UP000007963"/>
    </source>
</evidence>
<dbReference type="eggNOG" id="KOG1231">
    <property type="taxonomic scope" value="Eukaryota"/>
</dbReference>
<dbReference type="InterPro" id="IPR036318">
    <property type="entry name" value="FAD-bd_PCMH-like_sf"/>
</dbReference>
<evidence type="ECO:0000256" key="1">
    <source>
        <dbReference type="ARBA" id="ARBA00001974"/>
    </source>
</evidence>
<evidence type="ECO:0000256" key="4">
    <source>
        <dbReference type="ARBA" id="ARBA00022827"/>
    </source>
</evidence>
<organism evidence="7 8">
    <name type="scientific">Aspergillus terreus (strain NIH 2624 / FGSC A1156)</name>
    <dbReference type="NCBI Taxonomy" id="341663"/>
    <lineage>
        <taxon>Eukaryota</taxon>
        <taxon>Fungi</taxon>
        <taxon>Dikarya</taxon>
        <taxon>Ascomycota</taxon>
        <taxon>Pezizomycotina</taxon>
        <taxon>Eurotiomycetes</taxon>
        <taxon>Eurotiomycetidae</taxon>
        <taxon>Eurotiales</taxon>
        <taxon>Aspergillaceae</taxon>
        <taxon>Aspergillus</taxon>
        <taxon>Aspergillus subgen. Circumdati</taxon>
    </lineage>
</organism>
<reference evidence="8" key="1">
    <citation type="submission" date="2005-09" db="EMBL/GenBank/DDBJ databases">
        <title>Annotation of the Aspergillus terreus NIH2624 genome.</title>
        <authorList>
            <person name="Birren B.W."/>
            <person name="Lander E.S."/>
            <person name="Galagan J.E."/>
            <person name="Nusbaum C."/>
            <person name="Devon K."/>
            <person name="Henn M."/>
            <person name="Ma L.-J."/>
            <person name="Jaffe D.B."/>
            <person name="Butler J."/>
            <person name="Alvarez P."/>
            <person name="Gnerre S."/>
            <person name="Grabherr M."/>
            <person name="Kleber M."/>
            <person name="Mauceli E.W."/>
            <person name="Brockman W."/>
            <person name="Rounsley S."/>
            <person name="Young S.K."/>
            <person name="LaButti K."/>
            <person name="Pushparaj V."/>
            <person name="DeCaprio D."/>
            <person name="Crawford M."/>
            <person name="Koehrsen M."/>
            <person name="Engels R."/>
            <person name="Montgomery P."/>
            <person name="Pearson M."/>
            <person name="Howarth C."/>
            <person name="Larson L."/>
            <person name="Luoma S."/>
            <person name="White J."/>
            <person name="Alvarado L."/>
            <person name="Kodira C.D."/>
            <person name="Zeng Q."/>
            <person name="Oleary S."/>
            <person name="Yandava C."/>
            <person name="Denning D.W."/>
            <person name="Nierman W.C."/>
            <person name="Milne T."/>
            <person name="Madden K."/>
        </authorList>
    </citation>
    <scope>NUCLEOTIDE SEQUENCE [LARGE SCALE GENOMIC DNA]</scope>
    <source>
        <strain evidence="8">NIH 2624 / FGSC A1156</strain>
    </source>
</reference>
<dbReference type="AlphaFoldDB" id="Q0CMW0"/>
<comment type="similarity">
    <text evidence="2">Belongs to the oxygen-dependent FAD-linked oxidoreductase family.</text>
</comment>
<dbReference type="GO" id="GO:0071949">
    <property type="term" value="F:FAD binding"/>
    <property type="evidence" value="ECO:0007669"/>
    <property type="project" value="InterPro"/>
</dbReference>
<dbReference type="RefSeq" id="XP_001214152.1">
    <property type="nucleotide sequence ID" value="XM_001214152.1"/>
</dbReference>
<gene>
    <name evidence="7" type="ORF">ATEG_04974</name>
</gene>
<dbReference type="Gene3D" id="3.30.43.10">
    <property type="entry name" value="Uridine Diphospho-n-acetylenolpyruvylglucosamine Reductase, domain 2"/>
    <property type="match status" value="1"/>
</dbReference>
<name>Q0CMW0_ASPTN</name>
<dbReference type="InterPro" id="IPR050416">
    <property type="entry name" value="FAD-linked_Oxidoreductase"/>
</dbReference>